<dbReference type="EMBL" id="QBQT01000141">
    <property type="protein sequence ID" value="PUD80192.1"/>
    <property type="molecule type" value="Genomic_DNA"/>
</dbReference>
<keyword evidence="1" id="KW-0378">Hydrolase</keyword>
<comment type="caution">
    <text evidence="1">The sequence shown here is derived from an EMBL/GenBank/DDBJ whole genome shotgun (WGS) entry which is preliminary data.</text>
</comment>
<evidence type="ECO:0000313" key="2">
    <source>
        <dbReference type="Proteomes" id="UP000244700"/>
    </source>
</evidence>
<keyword evidence="1" id="KW-0067">ATP-binding</keyword>
<proteinExistence type="predicted"/>
<protein>
    <submittedName>
        <fullName evidence="1">Replicative DNA helicase</fullName>
    </submittedName>
</protein>
<accession>A0A2T6VQN1</accession>
<sequence>SIEEAEIIVAKNRNGATGTVYTRFNAPFTRYEDMPIDSHLEEGQETKFEIPTT</sequence>
<dbReference type="Gene3D" id="3.40.50.300">
    <property type="entry name" value="P-loop containing nucleotide triphosphate hydrolases"/>
    <property type="match status" value="1"/>
</dbReference>
<dbReference type="InterPro" id="IPR027417">
    <property type="entry name" value="P-loop_NTPase"/>
</dbReference>
<organism evidence="1 2">
    <name type="scientific">Helicobacter pylori</name>
    <name type="common">Campylobacter pylori</name>
    <dbReference type="NCBI Taxonomy" id="210"/>
    <lineage>
        <taxon>Bacteria</taxon>
        <taxon>Pseudomonadati</taxon>
        <taxon>Campylobacterota</taxon>
        <taxon>Epsilonproteobacteria</taxon>
        <taxon>Campylobacterales</taxon>
        <taxon>Helicobacteraceae</taxon>
        <taxon>Helicobacter</taxon>
    </lineage>
</organism>
<name>A0A2T6VQN1_HELPX</name>
<dbReference type="GO" id="GO:0004386">
    <property type="term" value="F:helicase activity"/>
    <property type="evidence" value="ECO:0007669"/>
    <property type="project" value="UniProtKB-KW"/>
</dbReference>
<dbReference type="AlphaFoldDB" id="A0A2T6VQN1"/>
<dbReference type="Proteomes" id="UP000244700">
    <property type="component" value="Unassembled WGS sequence"/>
</dbReference>
<feature type="non-terminal residue" evidence="1">
    <location>
        <position position="1"/>
    </location>
</feature>
<reference evidence="1 2" key="1">
    <citation type="submission" date="2018-01" db="EMBL/GenBank/DDBJ databases">
        <title>Helicobacter pylori genome-wide association study shows promise for predicting gastric cancer risk.</title>
        <authorList>
            <person name="Berthenet E."/>
            <person name="Yahara K."/>
            <person name="Thorell K."/>
            <person name="Pascoe B."/>
            <person name="Meric G."/>
            <person name="Mikhail J.M."/>
            <person name="Engstrand L."/>
            <person name="Enroth H."/>
            <person name="Burette A."/>
            <person name="Megraud F."/>
            <person name="Atherton J."/>
            <person name="Smith S."/>
            <person name="Wilkinson T.S."/>
            <person name="Hitchings M.D."/>
            <person name="Falush D."/>
            <person name="Sheppard S.K."/>
        </authorList>
    </citation>
    <scope>NUCLEOTIDE SEQUENCE [LARGE SCALE GENOMIC DNA]</scope>
    <source>
        <strain evidence="1 2">GIL237</strain>
    </source>
</reference>
<keyword evidence="1" id="KW-0347">Helicase</keyword>
<keyword evidence="1" id="KW-0547">Nucleotide-binding</keyword>
<evidence type="ECO:0000313" key="1">
    <source>
        <dbReference type="EMBL" id="PUD80192.1"/>
    </source>
</evidence>
<gene>
    <name evidence="1" type="ORF">C2R72_02480</name>
</gene>